<name>A0A7D9DN04_PARCT</name>
<comment type="caution">
    <text evidence="1">The sequence shown here is derived from an EMBL/GenBank/DDBJ whole genome shotgun (WGS) entry which is preliminary data.</text>
</comment>
<sequence>MFYKIQFYFLAGVMWREILTYNSSVLVLNVEINDHVVVHLSDFIFEPESKSFVVITQKKQTIQSLKTHNGTNRISCLGCKVILDHNCGIFLPYFLVQDSKQCYLFCLDANNQWLMRYNFTIPKVLEKHIELCDTSYSIENGPTLIWTVRDEIFIYKAEYSLGLKRHVDDILRVPIDLNCEKGLEVASNILWWKSGDSEQGMIVVKDSKGTIVNSYLITIDNKKRKANIVLNRQIIPFPYLVITLCTLVHPEQCEHLSANESDLNDNSYRVFISTTQSQLLEFSHGRYVKHINIPFSSCQNIQIFESPKADLILLCFEEDQVCAVDWINSKILRIFQVYSNVLLLDDFIGLGTFQILLLYGLKHESHQIFNNFILTDFCKIDLEKSKENKKSDGLSTSRCTDVKRGSVESCVDNVVNALMRKVQATEVSITESKMEKSEKSSFVKRHCETICNMLVNEITSPVLQISGLAQLVTGQETNCKELRVQHSKIIARSKWQEMTSSEWIIGVEIENVGQRAVSNISLCTLNKASGILVSSSKILRSEMQIRKQENQMLSSGRRATLVAIISLPSFSFENYFTVSLMLTWKHEENNEYLSQFCGQMTLRMEDIINSARRNCQHVALYPLKTQ</sequence>
<dbReference type="GO" id="GO:0036297">
    <property type="term" value="P:interstrand cross-link repair"/>
    <property type="evidence" value="ECO:0007669"/>
    <property type="project" value="InterPro"/>
</dbReference>
<dbReference type="InterPro" id="IPR033333">
    <property type="entry name" value="FANCB"/>
</dbReference>
<dbReference type="AlphaFoldDB" id="A0A7D9DN04"/>
<dbReference type="PANTHER" id="PTHR28450:SF1">
    <property type="entry name" value="FANCONI ANEMIA GROUP B PROTEIN"/>
    <property type="match status" value="1"/>
</dbReference>
<dbReference type="PANTHER" id="PTHR28450">
    <property type="entry name" value="FANCONI ANEMIA GROUP B PROTEIN"/>
    <property type="match status" value="1"/>
</dbReference>
<keyword evidence="2" id="KW-1185">Reference proteome</keyword>
<protein>
    <submittedName>
        <fullName evidence="1">Uncharacterized protein</fullName>
    </submittedName>
</protein>
<reference evidence="1" key="1">
    <citation type="submission" date="2020-04" db="EMBL/GenBank/DDBJ databases">
        <authorList>
            <person name="Alioto T."/>
            <person name="Alioto T."/>
            <person name="Gomez Garrido J."/>
        </authorList>
    </citation>
    <scope>NUCLEOTIDE SEQUENCE</scope>
    <source>
        <strain evidence="1">A484AB</strain>
    </source>
</reference>
<feature type="non-terminal residue" evidence="1">
    <location>
        <position position="1"/>
    </location>
</feature>
<organism evidence="1 2">
    <name type="scientific">Paramuricea clavata</name>
    <name type="common">Red gorgonian</name>
    <name type="synonym">Violescent sea-whip</name>
    <dbReference type="NCBI Taxonomy" id="317549"/>
    <lineage>
        <taxon>Eukaryota</taxon>
        <taxon>Metazoa</taxon>
        <taxon>Cnidaria</taxon>
        <taxon>Anthozoa</taxon>
        <taxon>Octocorallia</taxon>
        <taxon>Malacalcyonacea</taxon>
        <taxon>Plexauridae</taxon>
        <taxon>Paramuricea</taxon>
    </lineage>
</organism>
<accession>A0A7D9DN04</accession>
<dbReference type="GO" id="GO:2000042">
    <property type="term" value="P:negative regulation of double-strand break repair via homologous recombination"/>
    <property type="evidence" value="ECO:0007669"/>
    <property type="project" value="TreeGrafter"/>
</dbReference>
<dbReference type="GO" id="GO:1990414">
    <property type="term" value="P:replication-born double-strand break repair via sister chromatid exchange"/>
    <property type="evidence" value="ECO:0007669"/>
    <property type="project" value="TreeGrafter"/>
</dbReference>
<dbReference type="OrthoDB" id="5990338at2759"/>
<proteinExistence type="predicted"/>
<dbReference type="GO" id="GO:1905168">
    <property type="term" value="P:positive regulation of double-strand break repair via homologous recombination"/>
    <property type="evidence" value="ECO:0007669"/>
    <property type="project" value="TreeGrafter"/>
</dbReference>
<dbReference type="GO" id="GO:0043240">
    <property type="term" value="C:Fanconi anaemia nuclear complex"/>
    <property type="evidence" value="ECO:0007669"/>
    <property type="project" value="InterPro"/>
</dbReference>
<evidence type="ECO:0000313" key="2">
    <source>
        <dbReference type="Proteomes" id="UP001152795"/>
    </source>
</evidence>
<dbReference type="Proteomes" id="UP001152795">
    <property type="component" value="Unassembled WGS sequence"/>
</dbReference>
<gene>
    <name evidence="1" type="ORF">PACLA_8A020799</name>
</gene>
<dbReference type="EMBL" id="CACRXK020001559">
    <property type="protein sequence ID" value="CAB3989831.1"/>
    <property type="molecule type" value="Genomic_DNA"/>
</dbReference>
<evidence type="ECO:0000313" key="1">
    <source>
        <dbReference type="EMBL" id="CAB3989831.1"/>
    </source>
</evidence>